<evidence type="ECO:0000256" key="5">
    <source>
        <dbReference type="PROSITE-ProRule" id="PRU00169"/>
    </source>
</evidence>
<evidence type="ECO:0000256" key="1">
    <source>
        <dbReference type="ARBA" id="ARBA00023012"/>
    </source>
</evidence>
<dbReference type="PROSITE" id="PS50110">
    <property type="entry name" value="RESPONSE_REGULATORY"/>
    <property type="match status" value="1"/>
</dbReference>
<reference evidence="7 8" key="1">
    <citation type="submission" date="2019-05" db="EMBL/GenBank/DDBJ databases">
        <authorList>
            <person name="Chen C."/>
        </authorList>
    </citation>
    <scope>NUCLEOTIDE SEQUENCE [LARGE SCALE GENOMIC DNA]</scope>
    <source>
        <strain evidence="7 8">HB172198</strain>
    </source>
</reference>
<dbReference type="AlphaFoldDB" id="A0A4V1G3F7"/>
<organism evidence="7 8">
    <name type="scientific">Paenibacillus algicola</name>
    <dbReference type="NCBI Taxonomy" id="2565926"/>
    <lineage>
        <taxon>Bacteria</taxon>
        <taxon>Bacillati</taxon>
        <taxon>Bacillota</taxon>
        <taxon>Bacilli</taxon>
        <taxon>Bacillales</taxon>
        <taxon>Paenibacillaceae</taxon>
        <taxon>Paenibacillus</taxon>
    </lineage>
</organism>
<evidence type="ECO:0000256" key="3">
    <source>
        <dbReference type="ARBA" id="ARBA00023125"/>
    </source>
</evidence>
<dbReference type="SUPFAM" id="SSF52172">
    <property type="entry name" value="CheY-like"/>
    <property type="match status" value="1"/>
</dbReference>
<dbReference type="Proteomes" id="UP000300879">
    <property type="component" value="Chromosome"/>
</dbReference>
<dbReference type="RefSeq" id="WP_138224156.1">
    <property type="nucleotide sequence ID" value="NZ_CP040396.1"/>
</dbReference>
<dbReference type="GO" id="GO:0006355">
    <property type="term" value="P:regulation of DNA-templated transcription"/>
    <property type="evidence" value="ECO:0007669"/>
    <property type="project" value="InterPro"/>
</dbReference>
<keyword evidence="4" id="KW-0804">Transcription</keyword>
<keyword evidence="2" id="KW-0805">Transcription regulation</keyword>
<dbReference type="SMART" id="SM00448">
    <property type="entry name" value="REC"/>
    <property type="match status" value="1"/>
</dbReference>
<dbReference type="InterPro" id="IPR016032">
    <property type="entry name" value="Sig_transdc_resp-reg_C-effctor"/>
</dbReference>
<feature type="domain" description="Response regulatory" evidence="6">
    <location>
        <begin position="3"/>
        <end position="117"/>
    </location>
</feature>
<evidence type="ECO:0000256" key="2">
    <source>
        <dbReference type="ARBA" id="ARBA00023015"/>
    </source>
</evidence>
<dbReference type="SUPFAM" id="SSF48452">
    <property type="entry name" value="TPR-like"/>
    <property type="match status" value="1"/>
</dbReference>
<dbReference type="PANTHER" id="PTHR35807">
    <property type="entry name" value="TRANSCRIPTIONAL REGULATOR REDD-RELATED"/>
    <property type="match status" value="1"/>
</dbReference>
<dbReference type="GO" id="GO:0003677">
    <property type="term" value="F:DNA binding"/>
    <property type="evidence" value="ECO:0007669"/>
    <property type="project" value="UniProtKB-KW"/>
</dbReference>
<dbReference type="EMBL" id="CP040396">
    <property type="protein sequence ID" value="QCT01034.1"/>
    <property type="molecule type" value="Genomic_DNA"/>
</dbReference>
<evidence type="ECO:0000313" key="7">
    <source>
        <dbReference type="EMBL" id="QCT01034.1"/>
    </source>
</evidence>
<evidence type="ECO:0000259" key="6">
    <source>
        <dbReference type="PROSITE" id="PS50110"/>
    </source>
</evidence>
<dbReference type="SMART" id="SM01043">
    <property type="entry name" value="BTAD"/>
    <property type="match status" value="1"/>
</dbReference>
<dbReference type="Gene3D" id="1.10.10.10">
    <property type="entry name" value="Winged helix-like DNA-binding domain superfamily/Winged helix DNA-binding domain"/>
    <property type="match status" value="1"/>
</dbReference>
<feature type="modified residue" description="4-aspartylphosphate" evidence="5">
    <location>
        <position position="54"/>
    </location>
</feature>
<dbReference type="GO" id="GO:0000160">
    <property type="term" value="P:phosphorelay signal transduction system"/>
    <property type="evidence" value="ECO:0007669"/>
    <property type="project" value="UniProtKB-KW"/>
</dbReference>
<dbReference type="InterPro" id="IPR036388">
    <property type="entry name" value="WH-like_DNA-bd_sf"/>
</dbReference>
<keyword evidence="5" id="KW-0597">Phosphoprotein</keyword>
<dbReference type="Gene3D" id="1.25.40.10">
    <property type="entry name" value="Tetratricopeptide repeat domain"/>
    <property type="match status" value="1"/>
</dbReference>
<dbReference type="Pfam" id="PF03704">
    <property type="entry name" value="BTAD"/>
    <property type="match status" value="1"/>
</dbReference>
<dbReference type="Pfam" id="PF00072">
    <property type="entry name" value="Response_reg"/>
    <property type="match status" value="1"/>
</dbReference>
<dbReference type="Gene3D" id="3.40.50.2300">
    <property type="match status" value="1"/>
</dbReference>
<dbReference type="InterPro" id="IPR011990">
    <property type="entry name" value="TPR-like_helical_dom_sf"/>
</dbReference>
<dbReference type="InterPro" id="IPR005158">
    <property type="entry name" value="BTAD"/>
</dbReference>
<evidence type="ECO:0000256" key="4">
    <source>
        <dbReference type="ARBA" id="ARBA00023163"/>
    </source>
</evidence>
<dbReference type="KEGG" id="palo:E6C60_0309"/>
<name>A0A4V1G3F7_9BACL</name>
<accession>A0A4V1G3F7</accession>
<dbReference type="InterPro" id="IPR011006">
    <property type="entry name" value="CheY-like_superfamily"/>
</dbReference>
<evidence type="ECO:0000313" key="8">
    <source>
        <dbReference type="Proteomes" id="UP000300879"/>
    </source>
</evidence>
<dbReference type="InterPro" id="IPR051677">
    <property type="entry name" value="AfsR-DnrI-RedD_regulator"/>
</dbReference>
<keyword evidence="3" id="KW-0238">DNA-binding</keyword>
<dbReference type="OrthoDB" id="3190595at2"/>
<keyword evidence="8" id="KW-1185">Reference proteome</keyword>
<gene>
    <name evidence="7" type="ORF">E6C60_0309</name>
</gene>
<sequence>MLRVALLDDERPALNVLSGLIRSMKGVELTGAFTNPAELLQQLQECRPHLVLLDIEMPGMNGLELAAALLDMQEEIEVIFVSAYHQYALEAFRVQAVDYLLKPVDPVLLQGSVDRVIRRKLGSRPAVVEDQEGASIACLGGLELHKAGQPEPVRFPTAKAEELFAYLLVHRNTDVSKWTLGDLLWPDIVSTEKVNHNLHMAVYRMKKSLKDHGLAVRISSQRGFYRLECDDPCDYIALEEAGQAPQVNRENVKALTEAVKLYKGPLFAGRDYPWCEGERERMSRCYRALSRKLAAWQTGQHRYHEAAELLLPLLEEAPLDEEGHELLLRAYDGLQQRTSFIAHYEKIKRSFREELGEEPPQGLRRLYSDLR</sequence>
<protein>
    <submittedName>
        <fullName evidence="7">Response regulator</fullName>
    </submittedName>
</protein>
<proteinExistence type="predicted"/>
<dbReference type="SUPFAM" id="SSF46894">
    <property type="entry name" value="C-terminal effector domain of the bipartite response regulators"/>
    <property type="match status" value="1"/>
</dbReference>
<dbReference type="InterPro" id="IPR001789">
    <property type="entry name" value="Sig_transdc_resp-reg_receiver"/>
</dbReference>
<keyword evidence="1" id="KW-0902">Two-component regulatory system</keyword>